<evidence type="ECO:0000256" key="1">
    <source>
        <dbReference type="SAM" id="Phobius"/>
    </source>
</evidence>
<feature type="transmembrane region" description="Helical" evidence="1">
    <location>
        <begin position="380"/>
        <end position="402"/>
    </location>
</feature>
<name>A0ABQ3VR15_9CHLR</name>
<protein>
    <submittedName>
        <fullName evidence="2">Uncharacterized protein</fullName>
    </submittedName>
</protein>
<feature type="transmembrane region" description="Helical" evidence="1">
    <location>
        <begin position="302"/>
        <end position="320"/>
    </location>
</feature>
<keyword evidence="1" id="KW-0812">Transmembrane</keyword>
<proteinExistence type="predicted"/>
<gene>
    <name evidence="2" type="ORF">KSZ_61670</name>
</gene>
<evidence type="ECO:0000313" key="3">
    <source>
        <dbReference type="Proteomes" id="UP000635565"/>
    </source>
</evidence>
<accession>A0ABQ3VR15</accession>
<reference evidence="2 3" key="1">
    <citation type="journal article" date="2021" name="Int. J. Syst. Evol. Microbiol.">
        <title>Reticulibacter mediterranei gen. nov., sp. nov., within the new family Reticulibacteraceae fam. nov., and Ktedonospora formicarum gen. nov., sp. nov., Ktedonobacter robiniae sp. nov., Dictyobacter formicarum sp. nov. and Dictyobacter arantiisoli sp. nov., belonging to the class Ktedonobacteria.</title>
        <authorList>
            <person name="Yabe S."/>
            <person name="Zheng Y."/>
            <person name="Wang C.M."/>
            <person name="Sakai Y."/>
            <person name="Abe K."/>
            <person name="Yokota A."/>
            <person name="Donadio S."/>
            <person name="Cavaletti L."/>
            <person name="Monciardini P."/>
        </authorList>
    </citation>
    <scope>NUCLEOTIDE SEQUENCE [LARGE SCALE GENOMIC DNA]</scope>
    <source>
        <strain evidence="2 3">SOSP1-9</strain>
    </source>
</reference>
<feature type="transmembrane region" description="Helical" evidence="1">
    <location>
        <begin position="270"/>
        <end position="290"/>
    </location>
</feature>
<keyword evidence="1" id="KW-1133">Transmembrane helix</keyword>
<feature type="transmembrane region" description="Helical" evidence="1">
    <location>
        <begin position="232"/>
        <end position="258"/>
    </location>
</feature>
<dbReference type="EMBL" id="BNJJ01000022">
    <property type="protein sequence ID" value="GHO88161.1"/>
    <property type="molecule type" value="Genomic_DNA"/>
</dbReference>
<dbReference type="RefSeq" id="WP_201365778.1">
    <property type="nucleotide sequence ID" value="NZ_BNJJ01000022.1"/>
</dbReference>
<organism evidence="2 3">
    <name type="scientific">Dictyobacter formicarum</name>
    <dbReference type="NCBI Taxonomy" id="2778368"/>
    <lineage>
        <taxon>Bacteria</taxon>
        <taxon>Bacillati</taxon>
        <taxon>Chloroflexota</taxon>
        <taxon>Ktedonobacteria</taxon>
        <taxon>Ktedonobacterales</taxon>
        <taxon>Dictyobacteraceae</taxon>
        <taxon>Dictyobacter</taxon>
    </lineage>
</organism>
<dbReference type="Proteomes" id="UP000635565">
    <property type="component" value="Unassembled WGS sequence"/>
</dbReference>
<feature type="transmembrane region" description="Helical" evidence="1">
    <location>
        <begin position="327"/>
        <end position="342"/>
    </location>
</feature>
<feature type="transmembrane region" description="Helical" evidence="1">
    <location>
        <begin position="50"/>
        <end position="71"/>
    </location>
</feature>
<sequence>MPLPHFPRYAAGRVHREIVSRELPNTRTFDGLSSIVYHVERQVKTLHRRIRVGACIVGLFLFAAVISFSSMSPSEALQSSNASSMQGYGSSTGVMANMANVVPTCGHPQAVIAKLLPGEKRTLSSEQLKQLPTPAQKQITLPGDATYDPGKDRLCAGSYVALYTLLQKAASDATPGFSFASTGQDIVSTIVNGFLQGACAFLKGILDWANTYNFFLNTPAQLTYGNPAIINLVGWSVTAVNAGIGFYLIIGGYNYLFGEYSDFRQLAPRFVLALVAANFCLPVLGQFVELMNALCAGLLGELAHAGHGSMTLPLAIVNIASLPEYEVVVYLIELICSLLLVLQMLLRIALLCFELTMAPFGFLCLCLPQTRKWGQLWGQIFISALVVQFLQISCIGVGAVLIASWGHFYISIIDAQSSPIILLVGIATTTLAYKIPDWLLSSALRANAGNDLGKQIIVVVKTAAEMAALAAA</sequence>
<comment type="caution">
    <text evidence="2">The sequence shown here is derived from an EMBL/GenBank/DDBJ whole genome shotgun (WGS) entry which is preliminary data.</text>
</comment>
<keyword evidence="1" id="KW-0472">Membrane</keyword>
<feature type="transmembrane region" description="Helical" evidence="1">
    <location>
        <begin position="408"/>
        <end position="433"/>
    </location>
</feature>
<keyword evidence="3" id="KW-1185">Reference proteome</keyword>
<evidence type="ECO:0000313" key="2">
    <source>
        <dbReference type="EMBL" id="GHO88161.1"/>
    </source>
</evidence>